<evidence type="ECO:0008006" key="7">
    <source>
        <dbReference type="Google" id="ProtNLM"/>
    </source>
</evidence>
<dbReference type="OrthoDB" id="9765164at2"/>
<evidence type="ECO:0000313" key="5">
    <source>
        <dbReference type="EMBL" id="RKD30526.1"/>
    </source>
</evidence>
<dbReference type="SUPFAM" id="SSF52540">
    <property type="entry name" value="P-loop containing nucleoside triphosphate hydrolases"/>
    <property type="match status" value="1"/>
</dbReference>
<dbReference type="InterPro" id="IPR025943">
    <property type="entry name" value="Sigma_54_int_dom_ATP-bd_2"/>
</dbReference>
<dbReference type="PROSITE" id="PS51372">
    <property type="entry name" value="PRD_2"/>
    <property type="match status" value="1"/>
</dbReference>
<sequence length="554" mass="64115">MKKIEEVYLYVKENNSIEKIKQEIMKGNNVGIHAKEIEDNLGIIRNNASTLLNTLNKNGKLIKIRGRPVRFIPKYILEKFLPQSDILHEYNLKDLKEIIVSEKDSNSSLIQDPFDNLFCSNTSLKKQIDQAKAAVMYPPNGLHTLIVGPSGVGKTTFANKMYQYAKILREKTKDDFPFVSFNCSDYYNNPQLLLSQLFGHVKGAFTGAESNKIGLVEKANGGILFLDEVHRLPPDGQEMLFYLMDNGEYHRLGETENKRKSNVLIIAATTEEPQKVLLKTFLRRIPVIISLPSLSQINIRERANIVENLFMEEAVRINKKILISPEVFKALLIYKCKGNIGQLKSDIKFMCAKSFLKYINSKGDLKVEFDMLPKSIKNSIFKFNKLDWETQEYLNTFNESLVVYPSKEKKINSRNTSRESIYKKIVERLEELKKKGLSQSEINLEIGKEIENYFKTMIRKITYKTLNIRELYKVLDKEIVDFTFELVRYASEKLNRDYDNKILFGLAFHINSLIKRVKLKKPIVNQQLSEIKEIYSKEYEVASAIVKKIEKNLI</sequence>
<dbReference type="AlphaFoldDB" id="A0A419SZ96"/>
<evidence type="ECO:0000313" key="6">
    <source>
        <dbReference type="Proteomes" id="UP000284177"/>
    </source>
</evidence>
<dbReference type="Gene3D" id="1.10.1790.10">
    <property type="entry name" value="PRD domain"/>
    <property type="match status" value="1"/>
</dbReference>
<dbReference type="SUPFAM" id="SSF63520">
    <property type="entry name" value="PTS-regulatory domain, PRD"/>
    <property type="match status" value="1"/>
</dbReference>
<dbReference type="GO" id="GO:0006355">
    <property type="term" value="P:regulation of DNA-templated transcription"/>
    <property type="evidence" value="ECO:0007669"/>
    <property type="project" value="InterPro"/>
</dbReference>
<dbReference type="EMBL" id="MCIB01000034">
    <property type="protein sequence ID" value="RKD30526.1"/>
    <property type="molecule type" value="Genomic_DNA"/>
</dbReference>
<dbReference type="InterPro" id="IPR002078">
    <property type="entry name" value="Sigma_54_int"/>
</dbReference>
<dbReference type="InterPro" id="IPR003593">
    <property type="entry name" value="AAA+_ATPase"/>
</dbReference>
<reference evidence="5 6" key="1">
    <citation type="submission" date="2016-08" db="EMBL/GenBank/DDBJ databases">
        <title>Novel Firmicutes and Novel Genomes.</title>
        <authorList>
            <person name="Poppleton D.I."/>
            <person name="Gribaldo S."/>
        </authorList>
    </citation>
    <scope>NUCLEOTIDE SEQUENCE [LARGE SCALE GENOMIC DNA]</scope>
    <source>
        <strain evidence="5 6">CTT3</strain>
    </source>
</reference>
<dbReference type="CDD" id="cd00009">
    <property type="entry name" value="AAA"/>
    <property type="match status" value="1"/>
</dbReference>
<dbReference type="PROSITE" id="PS00676">
    <property type="entry name" value="SIGMA54_INTERACT_2"/>
    <property type="match status" value="1"/>
</dbReference>
<dbReference type="PROSITE" id="PS50045">
    <property type="entry name" value="SIGMA54_INTERACT_4"/>
    <property type="match status" value="1"/>
</dbReference>
<dbReference type="InterPro" id="IPR036634">
    <property type="entry name" value="PRD_sf"/>
</dbReference>
<proteinExistence type="predicted"/>
<dbReference type="Gene3D" id="3.40.50.300">
    <property type="entry name" value="P-loop containing nucleotide triphosphate hydrolases"/>
    <property type="match status" value="1"/>
</dbReference>
<name>A0A419SZ96_9FIRM</name>
<keyword evidence="6" id="KW-1185">Reference proteome</keyword>
<dbReference type="PANTHER" id="PTHR32071:SF90">
    <property type="entry name" value="TRANSCRIPTIONAL REGULATORY PROTEIN LEVR"/>
    <property type="match status" value="1"/>
</dbReference>
<protein>
    <recommendedName>
        <fullName evidence="7">Transcriptional regulator</fullName>
    </recommendedName>
</protein>
<dbReference type="InterPro" id="IPR011608">
    <property type="entry name" value="PRD"/>
</dbReference>
<organism evidence="5 6">
    <name type="scientific">Thermohalobacter berrensis</name>
    <dbReference type="NCBI Taxonomy" id="99594"/>
    <lineage>
        <taxon>Bacteria</taxon>
        <taxon>Bacillati</taxon>
        <taxon>Bacillota</taxon>
        <taxon>Tissierellia</taxon>
        <taxon>Tissierellales</taxon>
        <taxon>Thermohalobacteraceae</taxon>
        <taxon>Thermohalobacter</taxon>
    </lineage>
</organism>
<dbReference type="InterPro" id="IPR027417">
    <property type="entry name" value="P-loop_NTPase"/>
</dbReference>
<evidence type="ECO:0000256" key="1">
    <source>
        <dbReference type="ARBA" id="ARBA00022741"/>
    </source>
</evidence>
<keyword evidence="2" id="KW-0067">ATP-binding</keyword>
<comment type="caution">
    <text evidence="5">The sequence shown here is derived from an EMBL/GenBank/DDBJ whole genome shotgun (WGS) entry which is preliminary data.</text>
</comment>
<dbReference type="RefSeq" id="WP_120169958.1">
    <property type="nucleotide sequence ID" value="NZ_MCIB01000034.1"/>
</dbReference>
<dbReference type="Pfam" id="PF00874">
    <property type="entry name" value="PRD"/>
    <property type="match status" value="1"/>
</dbReference>
<accession>A0A419SZ96</accession>
<feature type="domain" description="PRD" evidence="4">
    <location>
        <begin position="474"/>
        <end position="554"/>
    </location>
</feature>
<evidence type="ECO:0000259" key="4">
    <source>
        <dbReference type="PROSITE" id="PS51372"/>
    </source>
</evidence>
<evidence type="ECO:0000256" key="2">
    <source>
        <dbReference type="ARBA" id="ARBA00022840"/>
    </source>
</evidence>
<gene>
    <name evidence="5" type="ORF">BET03_04090</name>
</gene>
<feature type="domain" description="Sigma-54 factor interaction" evidence="3">
    <location>
        <begin position="117"/>
        <end position="352"/>
    </location>
</feature>
<dbReference type="Proteomes" id="UP000284177">
    <property type="component" value="Unassembled WGS sequence"/>
</dbReference>
<evidence type="ECO:0000259" key="3">
    <source>
        <dbReference type="PROSITE" id="PS50045"/>
    </source>
</evidence>
<dbReference type="GO" id="GO:0005524">
    <property type="term" value="F:ATP binding"/>
    <property type="evidence" value="ECO:0007669"/>
    <property type="project" value="UniProtKB-KW"/>
</dbReference>
<dbReference type="SMART" id="SM00382">
    <property type="entry name" value="AAA"/>
    <property type="match status" value="1"/>
</dbReference>
<keyword evidence="1" id="KW-0547">Nucleotide-binding</keyword>
<dbReference type="PANTHER" id="PTHR32071">
    <property type="entry name" value="TRANSCRIPTIONAL REGULATORY PROTEIN"/>
    <property type="match status" value="1"/>
</dbReference>
<dbReference type="Pfam" id="PF00158">
    <property type="entry name" value="Sigma54_activat"/>
    <property type="match status" value="1"/>
</dbReference>